<protein>
    <recommendedName>
        <fullName evidence="5">Ribosomal eL28/Mak16 domain-containing protein</fullName>
    </recommendedName>
</protein>
<feature type="compositionally biased region" description="Low complexity" evidence="4">
    <location>
        <begin position="92"/>
        <end position="101"/>
    </location>
</feature>
<dbReference type="Proteomes" id="UP000757232">
    <property type="component" value="Unassembled WGS sequence"/>
</dbReference>
<accession>A0A9Q5HUG8</accession>
<organism evidence="6 7">
    <name type="scientific">Sanghuangporus baumii</name>
    <name type="common">Phellinus baumii</name>
    <dbReference type="NCBI Taxonomy" id="108892"/>
    <lineage>
        <taxon>Eukaryota</taxon>
        <taxon>Fungi</taxon>
        <taxon>Dikarya</taxon>
        <taxon>Basidiomycota</taxon>
        <taxon>Agaricomycotina</taxon>
        <taxon>Agaricomycetes</taxon>
        <taxon>Hymenochaetales</taxon>
        <taxon>Hymenochaetaceae</taxon>
        <taxon>Sanghuangporus</taxon>
    </lineage>
</organism>
<gene>
    <name evidence="6" type="ORF">A7U60_g6821</name>
</gene>
<comment type="caution">
    <text evidence="6">The sequence shown here is derived from an EMBL/GenBank/DDBJ whole genome shotgun (WGS) entry which is preliminary data.</text>
</comment>
<evidence type="ECO:0000313" key="6">
    <source>
        <dbReference type="EMBL" id="OCB86231.1"/>
    </source>
</evidence>
<dbReference type="GO" id="GO:0003735">
    <property type="term" value="F:structural constituent of ribosome"/>
    <property type="evidence" value="ECO:0007669"/>
    <property type="project" value="InterPro"/>
</dbReference>
<feature type="region of interest" description="Disordered" evidence="4">
    <location>
        <begin position="65"/>
        <end position="101"/>
    </location>
</feature>
<dbReference type="AlphaFoldDB" id="A0A9Q5HUG8"/>
<dbReference type="GO" id="GO:0005840">
    <property type="term" value="C:ribosome"/>
    <property type="evidence" value="ECO:0007669"/>
    <property type="project" value="UniProtKB-KW"/>
</dbReference>
<dbReference type="InterPro" id="IPR029004">
    <property type="entry name" value="Ribosomal_eL28/Mak16"/>
</dbReference>
<sequence>MSSDLVWFLTRKFNSFVVDTVPEGPVFSKEPGNLLNIHSHKYSELANSKTIRVTDTPSGIQIITRKSSASPHSVKSARHVTSIRSRSGPRRAAGVAAQKAKAGYRPDLRRAAVARVSALLAAQKEKKPLLEKKPRGKKAIKSS</sequence>
<dbReference type="OrthoDB" id="338850at2759"/>
<evidence type="ECO:0000256" key="3">
    <source>
        <dbReference type="ARBA" id="ARBA00023274"/>
    </source>
</evidence>
<dbReference type="PANTHER" id="PTHR10544">
    <property type="entry name" value="60S RIBOSOMAL PROTEIN L28"/>
    <property type="match status" value="1"/>
</dbReference>
<dbReference type="Pfam" id="PF01778">
    <property type="entry name" value="Ribosomal_L28e"/>
    <property type="match status" value="1"/>
</dbReference>
<feature type="domain" description="Ribosomal eL28/Mak16" evidence="5">
    <location>
        <begin position="5"/>
        <end position="121"/>
    </location>
</feature>
<name>A0A9Q5HUG8_SANBA</name>
<dbReference type="InterPro" id="IPR002672">
    <property type="entry name" value="Ribosomal_eL28"/>
</dbReference>
<keyword evidence="7" id="KW-1185">Reference proteome</keyword>
<keyword evidence="3" id="KW-0687">Ribonucleoprotein</keyword>
<evidence type="ECO:0000313" key="7">
    <source>
        <dbReference type="Proteomes" id="UP000757232"/>
    </source>
</evidence>
<evidence type="ECO:0000259" key="5">
    <source>
        <dbReference type="Pfam" id="PF01778"/>
    </source>
</evidence>
<evidence type="ECO:0000256" key="1">
    <source>
        <dbReference type="ARBA" id="ARBA00007926"/>
    </source>
</evidence>
<evidence type="ECO:0000256" key="4">
    <source>
        <dbReference type="SAM" id="MobiDB-lite"/>
    </source>
</evidence>
<dbReference type="GO" id="GO:1990904">
    <property type="term" value="C:ribonucleoprotein complex"/>
    <property type="evidence" value="ECO:0007669"/>
    <property type="project" value="UniProtKB-KW"/>
</dbReference>
<keyword evidence="2" id="KW-0689">Ribosomal protein</keyword>
<comment type="similarity">
    <text evidence="1">Belongs to the eukaryotic ribosomal protein eL28 family.</text>
</comment>
<proteinExistence type="inferred from homology"/>
<reference evidence="6" key="1">
    <citation type="submission" date="2016-06" db="EMBL/GenBank/DDBJ databases">
        <title>Draft Genome sequence of the fungus Inonotus baumii.</title>
        <authorList>
            <person name="Zhu H."/>
            <person name="Lin W."/>
        </authorList>
    </citation>
    <scope>NUCLEOTIDE SEQUENCE</scope>
    <source>
        <strain evidence="6">821</strain>
    </source>
</reference>
<dbReference type="GO" id="GO:0006412">
    <property type="term" value="P:translation"/>
    <property type="evidence" value="ECO:0007669"/>
    <property type="project" value="InterPro"/>
</dbReference>
<dbReference type="EMBL" id="LNZH02000204">
    <property type="protein sequence ID" value="OCB86231.1"/>
    <property type="molecule type" value="Genomic_DNA"/>
</dbReference>
<dbReference type="Gene3D" id="3.30.390.110">
    <property type="match status" value="1"/>
</dbReference>
<evidence type="ECO:0000256" key="2">
    <source>
        <dbReference type="ARBA" id="ARBA00022980"/>
    </source>
</evidence>